<evidence type="ECO:0000256" key="5">
    <source>
        <dbReference type="ARBA" id="ARBA00023136"/>
    </source>
</evidence>
<keyword evidence="5 7" id="KW-0472">Membrane</keyword>
<keyword evidence="10" id="KW-1185">Reference proteome</keyword>
<dbReference type="PANTHER" id="PTHR22883">
    <property type="entry name" value="ZINC FINGER DHHC DOMAIN CONTAINING PROTEIN"/>
    <property type="match status" value="1"/>
</dbReference>
<dbReference type="VEuPathDB" id="CryptoDB:cand_014100"/>
<feature type="transmembrane region" description="Helical" evidence="7">
    <location>
        <begin position="65"/>
        <end position="87"/>
    </location>
</feature>
<evidence type="ECO:0000256" key="3">
    <source>
        <dbReference type="ARBA" id="ARBA00022692"/>
    </source>
</evidence>
<keyword evidence="4 7" id="KW-1133">Transmembrane helix</keyword>
<dbReference type="EC" id="2.3.1.225" evidence="7"/>
<dbReference type="GO" id="GO:0016020">
    <property type="term" value="C:membrane"/>
    <property type="evidence" value="ECO:0007669"/>
    <property type="project" value="UniProtKB-SubCell"/>
</dbReference>
<dbReference type="RefSeq" id="XP_067069617.1">
    <property type="nucleotide sequence ID" value="XM_067211645.1"/>
</dbReference>
<dbReference type="GO" id="GO:0019706">
    <property type="term" value="F:protein-cysteine S-palmitoyltransferase activity"/>
    <property type="evidence" value="ECO:0007669"/>
    <property type="project" value="UniProtKB-EC"/>
</dbReference>
<evidence type="ECO:0000259" key="8">
    <source>
        <dbReference type="Pfam" id="PF01529"/>
    </source>
</evidence>
<dbReference type="GO" id="GO:0005783">
    <property type="term" value="C:endoplasmic reticulum"/>
    <property type="evidence" value="ECO:0007669"/>
    <property type="project" value="TreeGrafter"/>
</dbReference>
<evidence type="ECO:0000256" key="7">
    <source>
        <dbReference type="RuleBase" id="RU079119"/>
    </source>
</evidence>
<evidence type="ECO:0000313" key="10">
    <source>
        <dbReference type="Proteomes" id="UP000186804"/>
    </source>
</evidence>
<comment type="subcellular location">
    <subcellularLocation>
        <location evidence="1">Membrane</location>
        <topology evidence="1">Multi-pass membrane protein</topology>
    </subcellularLocation>
</comment>
<dbReference type="GeneID" id="92365595"/>
<comment type="domain">
    <text evidence="7">The DHHC domain is required for palmitoyltransferase activity.</text>
</comment>
<proteinExistence type="inferred from homology"/>
<dbReference type="GO" id="GO:0005794">
    <property type="term" value="C:Golgi apparatus"/>
    <property type="evidence" value="ECO:0007669"/>
    <property type="project" value="TreeGrafter"/>
</dbReference>
<organism evidence="9 10">
    <name type="scientific">Cryptosporidium andersoni</name>
    <dbReference type="NCBI Taxonomy" id="117008"/>
    <lineage>
        <taxon>Eukaryota</taxon>
        <taxon>Sar</taxon>
        <taxon>Alveolata</taxon>
        <taxon>Apicomplexa</taxon>
        <taxon>Conoidasida</taxon>
        <taxon>Coccidia</taxon>
        <taxon>Eucoccidiorida</taxon>
        <taxon>Eimeriorina</taxon>
        <taxon>Cryptosporidiidae</taxon>
        <taxon>Cryptosporidium</taxon>
    </lineage>
</organism>
<evidence type="ECO:0000256" key="4">
    <source>
        <dbReference type="ARBA" id="ARBA00022989"/>
    </source>
</evidence>
<keyword evidence="6 7" id="KW-0012">Acyltransferase</keyword>
<reference evidence="9 10" key="1">
    <citation type="submission" date="2016-10" db="EMBL/GenBank/DDBJ databases">
        <title>Reductive evolution of mitochondrial metabolism and differential evolution of invasion-related proteins in Cryptosporidium.</title>
        <authorList>
            <person name="Liu S."/>
            <person name="Roellig D.M."/>
            <person name="Guo Y."/>
            <person name="Li N."/>
            <person name="Frace M.A."/>
            <person name="Tang K."/>
            <person name="Zhang L."/>
            <person name="Feng Y."/>
            <person name="Xiao L."/>
        </authorList>
    </citation>
    <scope>NUCLEOTIDE SEQUENCE [LARGE SCALE GENOMIC DNA]</scope>
    <source>
        <strain evidence="9">30847</strain>
    </source>
</reference>
<evidence type="ECO:0000313" key="9">
    <source>
        <dbReference type="EMBL" id="OII77771.1"/>
    </source>
</evidence>
<feature type="transmembrane region" description="Helical" evidence="7">
    <location>
        <begin position="39"/>
        <end position="58"/>
    </location>
</feature>
<keyword evidence="3 7" id="KW-0812">Transmembrane</keyword>
<dbReference type="Proteomes" id="UP000186804">
    <property type="component" value="Unassembled WGS sequence"/>
</dbReference>
<dbReference type="PROSITE" id="PS50216">
    <property type="entry name" value="DHHC"/>
    <property type="match status" value="1"/>
</dbReference>
<dbReference type="InterPro" id="IPR039859">
    <property type="entry name" value="PFA4/ZDH16/20/ERF2-like"/>
</dbReference>
<dbReference type="Pfam" id="PF01529">
    <property type="entry name" value="DHHC"/>
    <property type="match status" value="1"/>
</dbReference>
<keyword evidence="2 7" id="KW-0808">Transferase</keyword>
<dbReference type="AlphaFoldDB" id="A0A1J4MWB8"/>
<protein>
    <recommendedName>
        <fullName evidence="7">Palmitoyltransferase</fullName>
        <ecNumber evidence="7">2.3.1.225</ecNumber>
    </recommendedName>
</protein>
<name>A0A1J4MWB8_9CRYT</name>
<dbReference type="GO" id="GO:0006612">
    <property type="term" value="P:protein targeting to membrane"/>
    <property type="evidence" value="ECO:0007669"/>
    <property type="project" value="TreeGrafter"/>
</dbReference>
<sequence length="362" mass="41583">MVSNNVNHLDTNNIPCCIFHDDLSSGIFRKNGFQKPLQVLQVLLWLIFALNLLLYYIFIIPSLPLSAMISMAIIVGLMSITTFTLAWKVTSNNPGFSDTNNDNNSSLDQPSISNNIYRCDICGIYNNNCKHCRLCNKCIPRYDHHCKWLNTCIGEKNYGSFFFLITFVFFLLGCIITSSLASIICEAFYGSTKYYWKKRLLFWSPTAFYIIGVFLIIFNLPFFFLDGELCILHCYLVYRGVTTHEYLTKVVVEDISSTRDNITSCKSGKEFCDRIALSVDWIIADRKKIEQRKRNIQEKNANIELKNHNSLDIDIFPEIKEGSKETNSSLVELPQNINKIWISRYSGLSSDLGCNMEIIENN</sequence>
<evidence type="ECO:0000256" key="6">
    <source>
        <dbReference type="ARBA" id="ARBA00023315"/>
    </source>
</evidence>
<feature type="transmembrane region" description="Helical" evidence="7">
    <location>
        <begin position="200"/>
        <end position="224"/>
    </location>
</feature>
<evidence type="ECO:0000256" key="2">
    <source>
        <dbReference type="ARBA" id="ARBA00022679"/>
    </source>
</evidence>
<dbReference type="InterPro" id="IPR001594">
    <property type="entry name" value="Palmitoyltrfase_DHHC"/>
</dbReference>
<dbReference type="EMBL" id="LRBS01000030">
    <property type="protein sequence ID" value="OII77771.1"/>
    <property type="molecule type" value="Genomic_DNA"/>
</dbReference>
<dbReference type="OrthoDB" id="1924421at2759"/>
<comment type="caution">
    <text evidence="9">The sequence shown here is derived from an EMBL/GenBank/DDBJ whole genome shotgun (WGS) entry which is preliminary data.</text>
</comment>
<accession>A0A1J4MWB8</accession>
<feature type="domain" description="Palmitoyltransferase DHHC" evidence="8">
    <location>
        <begin position="119"/>
        <end position="249"/>
    </location>
</feature>
<evidence type="ECO:0000256" key="1">
    <source>
        <dbReference type="ARBA" id="ARBA00004141"/>
    </source>
</evidence>
<comment type="similarity">
    <text evidence="7">Belongs to the DHHC palmitoyltransferase family.</text>
</comment>
<feature type="transmembrane region" description="Helical" evidence="7">
    <location>
        <begin position="161"/>
        <end position="188"/>
    </location>
</feature>
<comment type="catalytic activity">
    <reaction evidence="7">
        <text>L-cysteinyl-[protein] + hexadecanoyl-CoA = S-hexadecanoyl-L-cysteinyl-[protein] + CoA</text>
        <dbReference type="Rhea" id="RHEA:36683"/>
        <dbReference type="Rhea" id="RHEA-COMP:10131"/>
        <dbReference type="Rhea" id="RHEA-COMP:11032"/>
        <dbReference type="ChEBI" id="CHEBI:29950"/>
        <dbReference type="ChEBI" id="CHEBI:57287"/>
        <dbReference type="ChEBI" id="CHEBI:57379"/>
        <dbReference type="ChEBI" id="CHEBI:74151"/>
        <dbReference type="EC" id="2.3.1.225"/>
    </reaction>
</comment>
<gene>
    <name evidence="9" type="ORF">cand_014100</name>
</gene>